<dbReference type="PANTHER" id="PTHR11988">
    <property type="entry name" value="THYROTROPH EMBRYONIC FACTOR RELATED"/>
    <property type="match status" value="1"/>
</dbReference>
<name>A0A5B0Q069_PUCGR</name>
<protein>
    <recommendedName>
        <fullName evidence="11">F-box domain-containing protein</fullName>
    </recommendedName>
</protein>
<evidence type="ECO:0000256" key="2">
    <source>
        <dbReference type="ARBA" id="ARBA00023015"/>
    </source>
</evidence>
<evidence type="ECO:0000313" key="10">
    <source>
        <dbReference type="Proteomes" id="UP000325313"/>
    </source>
</evidence>
<evidence type="ECO:0000256" key="1">
    <source>
        <dbReference type="ARBA" id="ARBA00004123"/>
    </source>
</evidence>
<sequence>MAKKLTDLPPGVVRRIIDHCLDDRWPRAVSHGHDFDLVGLGADPRDVQPMASSTQPTEATWPEGLPSNPLVPLSLVSRTFRHCAQQRLFSHVGLYDPCEAYLFLQVLTCPPELPQESVMTPSATIAKPENAREGDLEISQSSDNDHLGLHKLARQVLSIQFQWEGPSSMGKGGGSLICDILRSCPLLENIAIKTDFFDHCEKPILEALKSRPLVKKFIIQDNVRCAWRRALHSHEAVTQLFIRWDLLETANLSNISGRPIEMIETVFEPIPILNCALKMIQLTDPDLDQRELSCLLKSSIESLQMLKIINPSSKLDRKGLCQILKECTGPNLKYLGVQLTSSWHPIRSSENVKGSDDPAKNRGLMDIVFKSSPTALRTIKSLAVCGNLAGSEFESIQWLPNLKSCSISDDNKWPSKTRKQIETILKARGVSYQGWWGRSASHYEDGEDEGKLTDGSDSVSASSESDSWQH</sequence>
<dbReference type="Proteomes" id="UP000325313">
    <property type="component" value="Unassembled WGS sequence"/>
</dbReference>
<dbReference type="GO" id="GO:0000981">
    <property type="term" value="F:DNA-binding transcription factor activity, RNA polymerase II-specific"/>
    <property type="evidence" value="ECO:0007669"/>
    <property type="project" value="TreeGrafter"/>
</dbReference>
<evidence type="ECO:0000313" key="8">
    <source>
        <dbReference type="EMBL" id="KAA1126231.1"/>
    </source>
</evidence>
<feature type="compositionally biased region" description="Low complexity" evidence="6">
    <location>
        <begin position="455"/>
        <end position="470"/>
    </location>
</feature>
<evidence type="ECO:0008006" key="11">
    <source>
        <dbReference type="Google" id="ProtNLM"/>
    </source>
</evidence>
<proteinExistence type="predicted"/>
<dbReference type="EMBL" id="VSWC01000040">
    <property type="protein sequence ID" value="KAA1106575.1"/>
    <property type="molecule type" value="Genomic_DNA"/>
</dbReference>
<organism evidence="7 9">
    <name type="scientific">Puccinia graminis f. sp. tritici</name>
    <dbReference type="NCBI Taxonomy" id="56615"/>
    <lineage>
        <taxon>Eukaryota</taxon>
        <taxon>Fungi</taxon>
        <taxon>Dikarya</taxon>
        <taxon>Basidiomycota</taxon>
        <taxon>Pucciniomycotina</taxon>
        <taxon>Pucciniomycetes</taxon>
        <taxon>Pucciniales</taxon>
        <taxon>Pucciniaceae</taxon>
        <taxon>Puccinia</taxon>
    </lineage>
</organism>
<keyword evidence="3" id="KW-0238">DNA-binding</keyword>
<keyword evidence="4" id="KW-0804">Transcription</keyword>
<accession>A0A5B0Q069</accession>
<feature type="region of interest" description="Disordered" evidence="6">
    <location>
        <begin position="443"/>
        <end position="470"/>
    </location>
</feature>
<evidence type="ECO:0000313" key="7">
    <source>
        <dbReference type="EMBL" id="KAA1106575.1"/>
    </source>
</evidence>
<evidence type="ECO:0000256" key="4">
    <source>
        <dbReference type="ARBA" id="ARBA00023163"/>
    </source>
</evidence>
<feature type="compositionally biased region" description="Basic and acidic residues" evidence="6">
    <location>
        <begin position="443"/>
        <end position="454"/>
    </location>
</feature>
<comment type="caution">
    <text evidence="7">The sequence shown here is derived from an EMBL/GenBank/DDBJ whole genome shotgun (WGS) entry which is preliminary data.</text>
</comment>
<dbReference type="OrthoDB" id="10517189at2759"/>
<evidence type="ECO:0000313" key="9">
    <source>
        <dbReference type="Proteomes" id="UP000324748"/>
    </source>
</evidence>
<dbReference type="PANTHER" id="PTHR11988:SF27">
    <property type="entry name" value="GH27708P"/>
    <property type="match status" value="1"/>
</dbReference>
<comment type="subcellular location">
    <subcellularLocation>
        <location evidence="1">Nucleus</location>
    </subcellularLocation>
</comment>
<dbReference type="GO" id="GO:0000978">
    <property type="term" value="F:RNA polymerase II cis-regulatory region sequence-specific DNA binding"/>
    <property type="evidence" value="ECO:0007669"/>
    <property type="project" value="TreeGrafter"/>
</dbReference>
<keyword evidence="9" id="KW-1185">Reference proteome</keyword>
<evidence type="ECO:0000256" key="6">
    <source>
        <dbReference type="SAM" id="MobiDB-lite"/>
    </source>
</evidence>
<gene>
    <name evidence="7" type="ORF">PGT21_036296</name>
    <name evidence="8" type="ORF">PGTUg99_016910</name>
</gene>
<dbReference type="AlphaFoldDB" id="A0A5B0Q069"/>
<dbReference type="EMBL" id="VDEP01000172">
    <property type="protein sequence ID" value="KAA1126231.1"/>
    <property type="molecule type" value="Genomic_DNA"/>
</dbReference>
<keyword evidence="2" id="KW-0805">Transcription regulation</keyword>
<reference evidence="9 10" key="1">
    <citation type="submission" date="2019-05" db="EMBL/GenBank/DDBJ databases">
        <title>Emergence of the Ug99 lineage of the wheat stem rust pathogen through somatic hybridization.</title>
        <authorList>
            <person name="Li F."/>
            <person name="Upadhyaya N.M."/>
            <person name="Sperschneider J."/>
            <person name="Matny O."/>
            <person name="Nguyen-Phuc H."/>
            <person name="Mago R."/>
            <person name="Raley C."/>
            <person name="Miller M.E."/>
            <person name="Silverstein K.A.T."/>
            <person name="Henningsen E."/>
            <person name="Hirsch C.D."/>
            <person name="Visser B."/>
            <person name="Pretorius Z.A."/>
            <person name="Steffenson B.J."/>
            <person name="Schwessinger B."/>
            <person name="Dodds P.N."/>
            <person name="Figueroa M."/>
        </authorList>
    </citation>
    <scope>NUCLEOTIDE SEQUENCE [LARGE SCALE GENOMIC DNA]</scope>
    <source>
        <strain evidence="7">21-0</strain>
        <strain evidence="8 10">Ug99</strain>
    </source>
</reference>
<dbReference type="InterPro" id="IPR040223">
    <property type="entry name" value="PAR_bZIP"/>
</dbReference>
<evidence type="ECO:0000256" key="5">
    <source>
        <dbReference type="ARBA" id="ARBA00023242"/>
    </source>
</evidence>
<evidence type="ECO:0000256" key="3">
    <source>
        <dbReference type="ARBA" id="ARBA00023125"/>
    </source>
</evidence>
<dbReference type="Proteomes" id="UP000324748">
    <property type="component" value="Unassembled WGS sequence"/>
</dbReference>
<keyword evidence="5" id="KW-0539">Nucleus</keyword>
<dbReference type="GO" id="GO:0005634">
    <property type="term" value="C:nucleus"/>
    <property type="evidence" value="ECO:0007669"/>
    <property type="project" value="UniProtKB-SubCell"/>
</dbReference>